<evidence type="ECO:0000313" key="2">
    <source>
        <dbReference type="Proteomes" id="UP001472677"/>
    </source>
</evidence>
<comment type="caution">
    <text evidence="1">The sequence shown here is derived from an EMBL/GenBank/DDBJ whole genome shotgun (WGS) entry which is preliminary data.</text>
</comment>
<protein>
    <submittedName>
        <fullName evidence="1">Uncharacterized protein</fullName>
    </submittedName>
</protein>
<gene>
    <name evidence="1" type="ORF">V6N12_053897</name>
</gene>
<proteinExistence type="predicted"/>
<accession>A0ABR2D8X2</accession>
<keyword evidence="2" id="KW-1185">Reference proteome</keyword>
<dbReference type="EMBL" id="JBBPBM010000034">
    <property type="protein sequence ID" value="KAK8532455.1"/>
    <property type="molecule type" value="Genomic_DNA"/>
</dbReference>
<dbReference type="Proteomes" id="UP001472677">
    <property type="component" value="Unassembled WGS sequence"/>
</dbReference>
<sequence>MIRDSEAPVSYDPSIQQDYAYATLTNRTGFPTTTTTMVFPPIIRFLESSASLSNLNPKLSAGWTVKPWMTCWLLDKNQRGQTFHRRIPCNEGANTFYTVPMESIATFYAMDTTVTRRLT</sequence>
<name>A0ABR2D8X2_9ROSI</name>
<evidence type="ECO:0000313" key="1">
    <source>
        <dbReference type="EMBL" id="KAK8532455.1"/>
    </source>
</evidence>
<reference evidence="1 2" key="1">
    <citation type="journal article" date="2024" name="G3 (Bethesda)">
        <title>Genome assembly of Hibiscus sabdariffa L. provides insights into metabolisms of medicinal natural products.</title>
        <authorList>
            <person name="Kim T."/>
        </authorList>
    </citation>
    <scope>NUCLEOTIDE SEQUENCE [LARGE SCALE GENOMIC DNA]</scope>
    <source>
        <strain evidence="1">TK-2024</strain>
        <tissue evidence="1">Old leaves</tissue>
    </source>
</reference>
<organism evidence="1 2">
    <name type="scientific">Hibiscus sabdariffa</name>
    <name type="common">roselle</name>
    <dbReference type="NCBI Taxonomy" id="183260"/>
    <lineage>
        <taxon>Eukaryota</taxon>
        <taxon>Viridiplantae</taxon>
        <taxon>Streptophyta</taxon>
        <taxon>Embryophyta</taxon>
        <taxon>Tracheophyta</taxon>
        <taxon>Spermatophyta</taxon>
        <taxon>Magnoliopsida</taxon>
        <taxon>eudicotyledons</taxon>
        <taxon>Gunneridae</taxon>
        <taxon>Pentapetalae</taxon>
        <taxon>rosids</taxon>
        <taxon>malvids</taxon>
        <taxon>Malvales</taxon>
        <taxon>Malvaceae</taxon>
        <taxon>Malvoideae</taxon>
        <taxon>Hibiscus</taxon>
    </lineage>
</organism>